<accession>A0A5J4VRX3</accession>
<dbReference type="EMBL" id="SNRW01005310">
    <property type="protein sequence ID" value="KAA6385332.1"/>
    <property type="molecule type" value="Genomic_DNA"/>
</dbReference>
<name>A0A5J4VRX3_9EUKA</name>
<sequence length="297" mass="33778">MVVHNSSESSSDEDPKLACSPLKNKIGQYDYGQGDAAILSQTKSSSYFRHPMARGYEENTSDIALWNAVILAEAAIARAEIKRKRENEAQQEYLENQSISSLQDLLYAERRRVAKFNTIEDMKVAQDIIATFDGIMKVDAEKANILNYHINPIHREKLLDEISWCGENVIFPVHKVEPALQEEKKGTIRSIFESAVPVNQGVASMIENIAEIILTNQWVKCSRSGMLIWFLRLMLKLSVNQDQTVSTQEHKQKMYSHGVLKKDLKEGKIGKELLFGPIYDRVLLAQRQRAQSQDLLI</sequence>
<organism evidence="1 2">
    <name type="scientific">Streblomastix strix</name>
    <dbReference type="NCBI Taxonomy" id="222440"/>
    <lineage>
        <taxon>Eukaryota</taxon>
        <taxon>Metamonada</taxon>
        <taxon>Preaxostyla</taxon>
        <taxon>Oxymonadida</taxon>
        <taxon>Streblomastigidae</taxon>
        <taxon>Streblomastix</taxon>
    </lineage>
</organism>
<dbReference type="Proteomes" id="UP000324800">
    <property type="component" value="Unassembled WGS sequence"/>
</dbReference>
<evidence type="ECO:0000313" key="2">
    <source>
        <dbReference type="Proteomes" id="UP000324800"/>
    </source>
</evidence>
<feature type="non-terminal residue" evidence="1">
    <location>
        <position position="297"/>
    </location>
</feature>
<proteinExistence type="predicted"/>
<reference evidence="1 2" key="1">
    <citation type="submission" date="2019-03" db="EMBL/GenBank/DDBJ databases">
        <title>Single cell metagenomics reveals metabolic interactions within the superorganism composed of flagellate Streblomastix strix and complex community of Bacteroidetes bacteria on its surface.</title>
        <authorList>
            <person name="Treitli S.C."/>
            <person name="Kolisko M."/>
            <person name="Husnik F."/>
            <person name="Keeling P."/>
            <person name="Hampl V."/>
        </authorList>
    </citation>
    <scope>NUCLEOTIDE SEQUENCE [LARGE SCALE GENOMIC DNA]</scope>
    <source>
        <strain evidence="1">ST1C</strain>
    </source>
</reference>
<gene>
    <name evidence="1" type="ORF">EZS28_019139</name>
</gene>
<comment type="caution">
    <text evidence="1">The sequence shown here is derived from an EMBL/GenBank/DDBJ whole genome shotgun (WGS) entry which is preliminary data.</text>
</comment>
<evidence type="ECO:0000313" key="1">
    <source>
        <dbReference type="EMBL" id="KAA6385332.1"/>
    </source>
</evidence>
<dbReference type="AlphaFoldDB" id="A0A5J4VRX3"/>
<protein>
    <submittedName>
        <fullName evidence="1">Uncharacterized protein</fullName>
    </submittedName>
</protein>